<keyword evidence="2" id="KW-0158">Chromosome</keyword>
<dbReference type="Gene3D" id="2.170.270.10">
    <property type="entry name" value="SET domain"/>
    <property type="match status" value="1"/>
</dbReference>
<dbReference type="InterPro" id="IPR003616">
    <property type="entry name" value="Post-SET_dom"/>
</dbReference>
<comment type="subcellular location">
    <subcellularLocation>
        <location evidence="1">Chromosome</location>
    </subcellularLocation>
</comment>
<accession>A0A365QQP7</accession>
<protein>
    <submittedName>
        <fullName evidence="8">SET domain-containing protein-lysine N-methyltransferase</fullName>
    </submittedName>
</protein>
<dbReference type="PANTHER" id="PTHR22884">
    <property type="entry name" value="SET DOMAIN PROTEINS"/>
    <property type="match status" value="1"/>
</dbReference>
<evidence type="ECO:0000259" key="6">
    <source>
        <dbReference type="PROSITE" id="PS50280"/>
    </source>
</evidence>
<dbReference type="GO" id="GO:0005694">
    <property type="term" value="C:chromosome"/>
    <property type="evidence" value="ECO:0007669"/>
    <property type="project" value="UniProtKB-SubCell"/>
</dbReference>
<evidence type="ECO:0000313" key="9">
    <source>
        <dbReference type="Proteomes" id="UP000252458"/>
    </source>
</evidence>
<sequence>MRRVVVRRSTVHGRGVFAAQFLRTGERIFEYKGEVITWRSAIRRYERRGDDGHTFLFGLSDGMVIDGGRDGNSARWLNHACAPNCEAIEMDGRVFVNAVRDIQTGEELLIDYALELDDSTTHYDRAAYRCCCGVPACRGTMLSST</sequence>
<feature type="domain" description="SET" evidence="6">
    <location>
        <begin position="2"/>
        <end position="113"/>
    </location>
</feature>
<dbReference type="InterPro" id="IPR046341">
    <property type="entry name" value="SET_dom_sf"/>
</dbReference>
<reference evidence="8 9" key="1">
    <citation type="submission" date="2018-06" db="EMBL/GenBank/DDBJ databases">
        <title>Draft genome sequence of Burkholderia reimsis strain BE51 isolated from a French agricultural soil.</title>
        <authorList>
            <person name="Esmaeel Q."/>
        </authorList>
    </citation>
    <scope>NUCLEOTIDE SEQUENCE [LARGE SCALE GENOMIC DNA]</scope>
    <source>
        <strain evidence="8 9">BE51</strain>
    </source>
</reference>
<keyword evidence="5" id="KW-0949">S-adenosyl-L-methionine</keyword>
<dbReference type="SMART" id="SM00317">
    <property type="entry name" value="SET"/>
    <property type="match status" value="1"/>
</dbReference>
<evidence type="ECO:0000256" key="4">
    <source>
        <dbReference type="ARBA" id="ARBA00022679"/>
    </source>
</evidence>
<dbReference type="RefSeq" id="WP_113046672.1">
    <property type="nucleotide sequence ID" value="NZ_QMFZ01000022.1"/>
</dbReference>
<dbReference type="EMBL" id="QMFZ01000022">
    <property type="protein sequence ID" value="RBB36785.1"/>
    <property type="molecule type" value="Genomic_DNA"/>
</dbReference>
<dbReference type="Proteomes" id="UP000252458">
    <property type="component" value="Unassembled WGS sequence"/>
</dbReference>
<proteinExistence type="predicted"/>
<dbReference type="GO" id="GO:0032259">
    <property type="term" value="P:methylation"/>
    <property type="evidence" value="ECO:0007669"/>
    <property type="project" value="UniProtKB-KW"/>
</dbReference>
<dbReference type="InterPro" id="IPR001214">
    <property type="entry name" value="SET_dom"/>
</dbReference>
<keyword evidence="3 8" id="KW-0489">Methyltransferase</keyword>
<organism evidence="8 9">
    <name type="scientific">Burkholderia reimsis</name>
    <dbReference type="NCBI Taxonomy" id="2234132"/>
    <lineage>
        <taxon>Bacteria</taxon>
        <taxon>Pseudomonadati</taxon>
        <taxon>Pseudomonadota</taxon>
        <taxon>Betaproteobacteria</taxon>
        <taxon>Burkholderiales</taxon>
        <taxon>Burkholderiaceae</taxon>
        <taxon>Burkholderia</taxon>
    </lineage>
</organism>
<evidence type="ECO:0000256" key="3">
    <source>
        <dbReference type="ARBA" id="ARBA00022603"/>
    </source>
</evidence>
<evidence type="ECO:0000313" key="8">
    <source>
        <dbReference type="EMBL" id="RBB36785.1"/>
    </source>
</evidence>
<name>A0A365QQP7_9BURK</name>
<keyword evidence="4 8" id="KW-0808">Transferase</keyword>
<dbReference type="InterPro" id="IPR050777">
    <property type="entry name" value="SET2_Histone-Lys_MeTrsfase"/>
</dbReference>
<dbReference type="AlphaFoldDB" id="A0A365QQP7"/>
<dbReference type="PROSITE" id="PS50868">
    <property type="entry name" value="POST_SET"/>
    <property type="match status" value="1"/>
</dbReference>
<dbReference type="SUPFAM" id="SSF82199">
    <property type="entry name" value="SET domain"/>
    <property type="match status" value="1"/>
</dbReference>
<comment type="caution">
    <text evidence="8">The sequence shown here is derived from an EMBL/GenBank/DDBJ whole genome shotgun (WGS) entry which is preliminary data.</text>
</comment>
<gene>
    <name evidence="8" type="ORF">DPV79_24315</name>
</gene>
<evidence type="ECO:0000256" key="5">
    <source>
        <dbReference type="ARBA" id="ARBA00022691"/>
    </source>
</evidence>
<evidence type="ECO:0000256" key="1">
    <source>
        <dbReference type="ARBA" id="ARBA00004286"/>
    </source>
</evidence>
<dbReference type="Pfam" id="PF00856">
    <property type="entry name" value="SET"/>
    <property type="match status" value="1"/>
</dbReference>
<dbReference type="GO" id="GO:0008168">
    <property type="term" value="F:methyltransferase activity"/>
    <property type="evidence" value="ECO:0007669"/>
    <property type="project" value="UniProtKB-KW"/>
</dbReference>
<evidence type="ECO:0000259" key="7">
    <source>
        <dbReference type="PROSITE" id="PS50868"/>
    </source>
</evidence>
<feature type="domain" description="Post-SET" evidence="7">
    <location>
        <begin position="126"/>
        <end position="142"/>
    </location>
</feature>
<keyword evidence="9" id="KW-1185">Reference proteome</keyword>
<dbReference type="PROSITE" id="PS50280">
    <property type="entry name" value="SET"/>
    <property type="match status" value="1"/>
</dbReference>
<evidence type="ECO:0000256" key="2">
    <source>
        <dbReference type="ARBA" id="ARBA00022454"/>
    </source>
</evidence>